<evidence type="ECO:0000313" key="4">
    <source>
        <dbReference type="EMBL" id="OTF81736.1"/>
    </source>
</evidence>
<dbReference type="Pfam" id="PF08659">
    <property type="entry name" value="KR"/>
    <property type="match status" value="1"/>
</dbReference>
<reference evidence="4 5" key="1">
    <citation type="submission" date="2017-03" db="EMBL/GenBank/DDBJ databases">
        <title>Genome Survey of Euroglyphus maynei.</title>
        <authorList>
            <person name="Arlian L.G."/>
            <person name="Morgan M.S."/>
            <person name="Rider S.D."/>
        </authorList>
    </citation>
    <scope>NUCLEOTIDE SEQUENCE [LARGE SCALE GENOMIC DNA]</scope>
    <source>
        <strain evidence="4">Arlian Lab</strain>
        <tissue evidence="4">Whole body</tissue>
    </source>
</reference>
<evidence type="ECO:0000256" key="2">
    <source>
        <dbReference type="ARBA" id="ARBA00023002"/>
    </source>
</evidence>
<dbReference type="SUPFAM" id="SSF48439">
    <property type="entry name" value="Protein prenylyltransferase"/>
    <property type="match status" value="1"/>
</dbReference>
<feature type="domain" description="Ketoreductase (KR)" evidence="3">
    <location>
        <begin position="225"/>
        <end position="349"/>
    </location>
</feature>
<dbReference type="Gene3D" id="1.25.40.120">
    <property type="entry name" value="Protein prenylyltransferase"/>
    <property type="match status" value="1"/>
</dbReference>
<accession>A0A1Y3BQ51</accession>
<dbReference type="EMBL" id="MUJZ01012014">
    <property type="protein sequence ID" value="OTF81736.1"/>
    <property type="molecule type" value="Genomic_DNA"/>
</dbReference>
<dbReference type="PANTHER" id="PTHR45024">
    <property type="entry name" value="DEHYDROGENASES, SHORT CHAIN"/>
    <property type="match status" value="1"/>
</dbReference>
<keyword evidence="5" id="KW-1185">Reference proteome</keyword>
<dbReference type="GO" id="GO:0008318">
    <property type="term" value="F:protein prenyltransferase activity"/>
    <property type="evidence" value="ECO:0007669"/>
    <property type="project" value="InterPro"/>
</dbReference>
<dbReference type="OrthoDB" id="5358702at2759"/>
<dbReference type="PANTHER" id="PTHR45024:SF2">
    <property type="entry name" value="SCP2 DOMAIN-CONTAINING PROTEIN"/>
    <property type="match status" value="1"/>
</dbReference>
<dbReference type="InterPro" id="IPR051687">
    <property type="entry name" value="Peroxisomal_Beta-Oxidation"/>
</dbReference>
<dbReference type="SUPFAM" id="SSF51735">
    <property type="entry name" value="NAD(P)-binding Rossmann-fold domains"/>
    <property type="match status" value="1"/>
</dbReference>
<comment type="similarity">
    <text evidence="1">Belongs to the short-chain dehydrogenases/reductases (SDR) family.</text>
</comment>
<evidence type="ECO:0000313" key="5">
    <source>
        <dbReference type="Proteomes" id="UP000194236"/>
    </source>
</evidence>
<gene>
    <name evidence="4" type="ORF">BLA29_002770</name>
</gene>
<name>A0A1Y3BQ51_EURMA</name>
<organism evidence="4 5">
    <name type="scientific">Euroglyphus maynei</name>
    <name type="common">Mayne's house dust mite</name>
    <dbReference type="NCBI Taxonomy" id="6958"/>
    <lineage>
        <taxon>Eukaryota</taxon>
        <taxon>Metazoa</taxon>
        <taxon>Ecdysozoa</taxon>
        <taxon>Arthropoda</taxon>
        <taxon>Chelicerata</taxon>
        <taxon>Arachnida</taxon>
        <taxon>Acari</taxon>
        <taxon>Acariformes</taxon>
        <taxon>Sarcoptiformes</taxon>
        <taxon>Astigmata</taxon>
        <taxon>Psoroptidia</taxon>
        <taxon>Analgoidea</taxon>
        <taxon>Pyroglyphidae</taxon>
        <taxon>Pyroglyphinae</taxon>
        <taxon>Euroglyphus</taxon>
    </lineage>
</organism>
<dbReference type="Gene3D" id="3.40.50.720">
    <property type="entry name" value="NAD(P)-binding Rossmann-like Domain"/>
    <property type="match status" value="1"/>
</dbReference>
<dbReference type="GO" id="GO:0016491">
    <property type="term" value="F:oxidoreductase activity"/>
    <property type="evidence" value="ECO:0007669"/>
    <property type="project" value="UniProtKB-KW"/>
</dbReference>
<dbReference type="AlphaFoldDB" id="A0A1Y3BQ51"/>
<keyword evidence="2" id="KW-0560">Oxidoreductase</keyword>
<evidence type="ECO:0000259" key="3">
    <source>
        <dbReference type="Pfam" id="PF08659"/>
    </source>
</evidence>
<dbReference type="InterPro" id="IPR036291">
    <property type="entry name" value="NAD(P)-bd_dom_sf"/>
</dbReference>
<dbReference type="InterPro" id="IPR002088">
    <property type="entry name" value="Prenyl_trans_a"/>
</dbReference>
<dbReference type="PROSITE" id="PS51147">
    <property type="entry name" value="PFTA"/>
    <property type="match status" value="1"/>
</dbReference>
<dbReference type="Proteomes" id="UP000194236">
    <property type="component" value="Unassembled WGS sequence"/>
</dbReference>
<protein>
    <recommendedName>
        <fullName evidence="3">Ketoreductase (KR) domain-containing protein</fullName>
    </recommendedName>
</protein>
<evidence type="ECO:0000256" key="1">
    <source>
        <dbReference type="ARBA" id="ARBA00006484"/>
    </source>
</evidence>
<dbReference type="Pfam" id="PF01239">
    <property type="entry name" value="PPTA"/>
    <property type="match status" value="3"/>
</dbReference>
<proteinExistence type="inferred from homology"/>
<comment type="caution">
    <text evidence="4">The sequence shown here is derived from an EMBL/GenBank/DDBJ whole genome shotgun (WGS) entry which is preliminary data.</text>
</comment>
<dbReference type="InterPro" id="IPR013968">
    <property type="entry name" value="PKS_KR"/>
</dbReference>
<sequence length="351" mass="40334">MDEEERISLCERILLDLDNIFKRDPNIRDLLNKSSVNSHFEELDFARLLLIRKPKCASVFTYREWLLNSFLTLNNGRLNEDLISNELRVTLNAADRYSRNYYAWSHRTWLLTVYIVHNDPITNVINKIINDLRITAEWLEQHISDYSGFQHRQFLFSFVHKLNRTNLESSFNTTANLNSFTNDDDDDGDSLDKCCQIFFQEFQWLSTLWPLYPAQESLFLHRLAIITGAARGLGREYALLLASRGAAVIVIMSINKSIYSVNDLGGGRDGTGKSFAADSVVNEIKERGVSFRKISNRKKHHTNPDLDSVEEGDKIVQTAIDNFGRIDILINNAGILRDKSLMKMTAEDFGQ</sequence>